<keyword evidence="1" id="KW-1133">Transmembrane helix</keyword>
<feature type="domain" description="ABC-type uncharacterised transport system" evidence="2">
    <location>
        <begin position="179"/>
        <end position="418"/>
    </location>
</feature>
<dbReference type="Proteomes" id="UP000008467">
    <property type="component" value="Chromosome"/>
</dbReference>
<dbReference type="AlphaFoldDB" id="F2JR62"/>
<dbReference type="eggNOG" id="COG3225">
    <property type="taxonomic scope" value="Bacteria"/>
</dbReference>
<dbReference type="Pfam" id="PF09822">
    <property type="entry name" value="ABC_transp_aux"/>
    <property type="match status" value="1"/>
</dbReference>
<reference evidence="4 5" key="1">
    <citation type="journal article" date="2011" name="J. Bacteriol.">
        <title>Complete genome sequence of the cellulose-degrading bacterium Cellulosilyticum lentocellum.</title>
        <authorList>
            <consortium name="US DOE Joint Genome Institute"/>
            <person name="Miller D.A."/>
            <person name="Suen G."/>
            <person name="Bruce D."/>
            <person name="Copeland A."/>
            <person name="Cheng J.F."/>
            <person name="Detter C."/>
            <person name="Goodwin L.A."/>
            <person name="Han C.S."/>
            <person name="Hauser L.J."/>
            <person name="Land M.L."/>
            <person name="Lapidus A."/>
            <person name="Lucas S."/>
            <person name="Meincke L."/>
            <person name="Pitluck S."/>
            <person name="Tapia R."/>
            <person name="Teshima H."/>
            <person name="Woyke T."/>
            <person name="Fox B.G."/>
            <person name="Angert E.R."/>
            <person name="Currie C.R."/>
        </authorList>
    </citation>
    <scope>NUCLEOTIDE SEQUENCE [LARGE SCALE GENOMIC DNA]</scope>
    <source>
        <strain evidence="5">ATCC 49066 / DSM 5427 / NCIMB 11756 / RHM5</strain>
    </source>
</reference>
<name>F2JR62_CELLD</name>
<evidence type="ECO:0000313" key="4">
    <source>
        <dbReference type="EMBL" id="ADZ85043.1"/>
    </source>
</evidence>
<dbReference type="RefSeq" id="WP_013658320.1">
    <property type="nucleotide sequence ID" value="NC_015275.1"/>
</dbReference>
<dbReference type="STRING" id="642492.Clole_3353"/>
<feature type="transmembrane region" description="Helical" evidence="1">
    <location>
        <begin position="12"/>
        <end position="33"/>
    </location>
</feature>
<sequence>MKKTKSNYLRYGGYATLLTLMVIAITIVLNVIVTDLNFKIDTTAEKLYSLSANTEKVTKALKTPVNIYVLEETGKETAGLKEILNKYDKLNSNLTVTYKDPILYPTFANAYKKTSSSTVTAGSVIIENGDTGKYKVLSQTDLYGTTATDTSGVTLSSITIENAITNALGYVSTDVDGTIYYTSGHNELAIPTALKDASERANLTLTELDLLTAEMPSPDNSIVLVFSPHTDFTQEEIKKLTDFLDQGGKAMLFMDANMPELTNYNELLSYYGIAHEQGVVIETDSNYSLTSYPTYLLPAMVSHDITNSLTQSKLPVVVPFTSGIKNLNNARNGVTLTPLLSSSDQSYLKKNINPSTYEFEDGDINGPVILACAVEENNTLDAQNPINTRLFVMADSFFLDDQMVSLDSTGNKEFLTNAFGWLFSIDNSYAIEAKTLENYNLRSISSSQLIIFGGLTMVVIPLVILILGITVWVKRRHL</sequence>
<evidence type="ECO:0000259" key="2">
    <source>
        <dbReference type="Pfam" id="PF09822"/>
    </source>
</evidence>
<dbReference type="HOGENOM" id="CLU_018716_2_0_9"/>
<dbReference type="EMBL" id="CP002582">
    <property type="protein sequence ID" value="ADZ85043.1"/>
    <property type="molecule type" value="Genomic_DNA"/>
</dbReference>
<accession>F2JR62</accession>
<keyword evidence="5" id="KW-1185">Reference proteome</keyword>
<keyword evidence="1" id="KW-0812">Transmembrane</keyword>
<evidence type="ECO:0000256" key="1">
    <source>
        <dbReference type="SAM" id="Phobius"/>
    </source>
</evidence>
<keyword evidence="1" id="KW-0472">Membrane</keyword>
<dbReference type="InterPro" id="IPR055396">
    <property type="entry name" value="DUF7088"/>
</dbReference>
<dbReference type="InterPro" id="IPR019196">
    <property type="entry name" value="ABC_transp_unknown"/>
</dbReference>
<proteinExistence type="predicted"/>
<evidence type="ECO:0000259" key="3">
    <source>
        <dbReference type="Pfam" id="PF23357"/>
    </source>
</evidence>
<feature type="domain" description="DUF7088" evidence="3">
    <location>
        <begin position="45"/>
        <end position="118"/>
    </location>
</feature>
<protein>
    <submittedName>
        <fullName evidence="4">ABC-type uncharacterized transport system</fullName>
    </submittedName>
</protein>
<evidence type="ECO:0000313" key="5">
    <source>
        <dbReference type="Proteomes" id="UP000008467"/>
    </source>
</evidence>
<dbReference type="Pfam" id="PF23357">
    <property type="entry name" value="DUF7088"/>
    <property type="match status" value="1"/>
</dbReference>
<feature type="transmembrane region" description="Helical" evidence="1">
    <location>
        <begin position="449"/>
        <end position="473"/>
    </location>
</feature>
<organism evidence="4 5">
    <name type="scientific">Cellulosilyticum lentocellum (strain ATCC 49066 / DSM 5427 / NCIMB 11756 / RHM5)</name>
    <name type="common">Clostridium lentocellum</name>
    <dbReference type="NCBI Taxonomy" id="642492"/>
    <lineage>
        <taxon>Bacteria</taxon>
        <taxon>Bacillati</taxon>
        <taxon>Bacillota</taxon>
        <taxon>Clostridia</taxon>
        <taxon>Lachnospirales</taxon>
        <taxon>Cellulosilyticaceae</taxon>
        <taxon>Cellulosilyticum</taxon>
    </lineage>
</organism>
<gene>
    <name evidence="4" type="ordered locus">Clole_3353</name>
</gene>
<dbReference type="KEGG" id="cle:Clole_3353"/>